<evidence type="ECO:0000313" key="1">
    <source>
        <dbReference type="WBParaSite" id="SSLN_0001480801-mRNA-1"/>
    </source>
</evidence>
<proteinExistence type="predicted"/>
<organism evidence="1">
    <name type="scientific">Schistocephalus solidus</name>
    <name type="common">Tapeworm</name>
    <dbReference type="NCBI Taxonomy" id="70667"/>
    <lineage>
        <taxon>Eukaryota</taxon>
        <taxon>Metazoa</taxon>
        <taxon>Spiralia</taxon>
        <taxon>Lophotrochozoa</taxon>
        <taxon>Platyhelminthes</taxon>
        <taxon>Cestoda</taxon>
        <taxon>Eucestoda</taxon>
        <taxon>Diphyllobothriidea</taxon>
        <taxon>Diphyllobothriidae</taxon>
        <taxon>Schistocephalus</taxon>
    </lineage>
</organism>
<reference evidence="1" key="1">
    <citation type="submission" date="2016-06" db="UniProtKB">
        <authorList>
            <consortium name="WormBaseParasite"/>
        </authorList>
    </citation>
    <scope>IDENTIFICATION</scope>
</reference>
<name>A0A183TCR8_SCHSO</name>
<sequence length="50" mass="5247">LAAHIEKTHAEDLSAAIDRLRLNKTSTAASSCILATRLQHDAAVALGHAL</sequence>
<dbReference type="WBParaSite" id="SSLN_0001480801-mRNA-1">
    <property type="protein sequence ID" value="SSLN_0001480801-mRNA-1"/>
    <property type="gene ID" value="SSLN_0001480801"/>
</dbReference>
<accession>A0A183TCR8</accession>
<protein>
    <submittedName>
        <fullName evidence="1">DUF2470 domain-containing protein</fullName>
    </submittedName>
</protein>
<dbReference type="AlphaFoldDB" id="A0A183TCR8"/>